<evidence type="ECO:0000313" key="5">
    <source>
        <dbReference type="EMBL" id="WAW14612.1"/>
    </source>
</evidence>
<organism evidence="6 7">
    <name type="scientific">Peptostreptococcus equinus</name>
    <dbReference type="NCBI Taxonomy" id="3003601"/>
    <lineage>
        <taxon>Bacteria</taxon>
        <taxon>Bacillati</taxon>
        <taxon>Bacillota</taxon>
        <taxon>Clostridia</taxon>
        <taxon>Peptostreptococcales</taxon>
        <taxon>Peptostreptococcaceae</taxon>
        <taxon>Peptostreptococcus</taxon>
    </lineage>
</organism>
<dbReference type="Pfam" id="PF04865">
    <property type="entry name" value="Baseplate_J"/>
    <property type="match status" value="1"/>
</dbReference>
<protein>
    <submittedName>
        <fullName evidence="6">Baseplate J/gp47 family protein</fullName>
    </submittedName>
</protein>
<dbReference type="InterPro" id="IPR052399">
    <property type="entry name" value="Phage_Baseplate_Assmbl_Protein"/>
</dbReference>
<sequence length="350" mass="38434">MYEDKTLESLKQEILNKIDLPLAKNEGSFLNELASGFALGNANIYVVLDEIYNRAFLQNAYDDILDARLQEFGYKRKAGTKTVAYITVYGIEGTTVPHETVFSYQDKNYVILESAEPYVITSGAVNILVMAEKEGKDYNLTSSIELSCDLNNVDKVTNMVIKTIGTDPETDDEFRDRFYFMQAHKGTSGNIDDYVNWALEVQGVKTAKCIPLWNGNGTVKVVVMGENGRNVSEDIVTAVKEHIEMLRPIGASVTVATPSVLSINVSATVEVQTGFTIDGIKEAFKIVLGDYLNSDVKEITYTKVGAILSSIEGVVDYSNLLVNTTNKNVKIADDQIGAVGTVLFNVGVIE</sequence>
<reference evidence="6" key="1">
    <citation type="submission" date="2022-12" db="EMBL/GenBank/DDBJ databases">
        <title>Peptostreptococcus.</title>
        <authorList>
            <person name="Lee S.H."/>
        </authorList>
    </citation>
    <scope>NUCLEOTIDE SEQUENCE</scope>
    <source>
        <strain evidence="6">CBA3647</strain>
    </source>
</reference>
<evidence type="ECO:0000256" key="1">
    <source>
        <dbReference type="ARBA" id="ARBA00038087"/>
    </source>
</evidence>
<dbReference type="RefSeq" id="WP_269311309.1">
    <property type="nucleotide sequence ID" value="NZ_CP114052.1"/>
</dbReference>
<proteinExistence type="inferred from homology"/>
<dbReference type="PANTHER" id="PTHR37829">
    <property type="entry name" value="PHAGE-LIKE ELEMENT PBSX PROTEIN XKDT"/>
    <property type="match status" value="1"/>
</dbReference>
<evidence type="ECO:0000259" key="3">
    <source>
        <dbReference type="Pfam" id="PF26078"/>
    </source>
</evidence>
<dbReference type="Pfam" id="PF26078">
    <property type="entry name" value="Baseplate_J_M"/>
    <property type="match status" value="1"/>
</dbReference>
<dbReference type="EMBL" id="CP114052">
    <property type="protein sequence ID" value="WAW14612.1"/>
    <property type="molecule type" value="Genomic_DNA"/>
</dbReference>
<dbReference type="PANTHER" id="PTHR37829:SF3">
    <property type="entry name" value="PROTEIN JAYE-RELATED"/>
    <property type="match status" value="1"/>
</dbReference>
<dbReference type="InterPro" id="IPR058530">
    <property type="entry name" value="Baseplate_J-like_C"/>
</dbReference>
<dbReference type="Pfam" id="PF26079">
    <property type="entry name" value="Baseplate_J_C"/>
    <property type="match status" value="1"/>
</dbReference>
<dbReference type="Proteomes" id="UP001164187">
    <property type="component" value="Chromosome"/>
</dbReference>
<feature type="domain" description="Baseplate J-like C-terminal" evidence="4">
    <location>
        <begin position="263"/>
        <end position="343"/>
    </location>
</feature>
<dbReference type="InterPro" id="IPR006949">
    <property type="entry name" value="Barrel_Baseplate_J-like"/>
</dbReference>
<dbReference type="EMBL" id="CP114052">
    <property type="protein sequence ID" value="WAW15297.1"/>
    <property type="molecule type" value="Genomic_DNA"/>
</dbReference>
<comment type="similarity">
    <text evidence="1">Belongs to the Mu gp47/PBSX XkdT family.</text>
</comment>
<evidence type="ECO:0000259" key="2">
    <source>
        <dbReference type="Pfam" id="PF04865"/>
    </source>
</evidence>
<keyword evidence="7" id="KW-1185">Reference proteome</keyword>
<evidence type="ECO:0000313" key="6">
    <source>
        <dbReference type="EMBL" id="WAW15297.1"/>
    </source>
</evidence>
<name>A0ABY7JPK5_9FIRM</name>
<feature type="domain" description="Baseplate protein J-like barrel" evidence="2">
    <location>
        <begin position="86"/>
        <end position="160"/>
    </location>
</feature>
<accession>A0ABY7JPK5</accession>
<feature type="domain" description="Baseplate J-like central" evidence="3">
    <location>
        <begin position="187"/>
        <end position="256"/>
    </location>
</feature>
<dbReference type="InterPro" id="IPR058531">
    <property type="entry name" value="Baseplate_J_M"/>
</dbReference>
<evidence type="ECO:0000259" key="4">
    <source>
        <dbReference type="Pfam" id="PF26079"/>
    </source>
</evidence>
<gene>
    <name evidence="6" type="ORF">O0R46_02260</name>
    <name evidence="5" type="ORF">O0R46_08415</name>
</gene>
<evidence type="ECO:0000313" key="7">
    <source>
        <dbReference type="Proteomes" id="UP001164187"/>
    </source>
</evidence>